<proteinExistence type="predicted"/>
<name>A0ABQ3J1H4_9GAMM</name>
<evidence type="ECO:0000313" key="2">
    <source>
        <dbReference type="Proteomes" id="UP000626370"/>
    </source>
</evidence>
<organism evidence="1 2">
    <name type="scientific">Thalassotalea profundi</name>
    <dbReference type="NCBI Taxonomy" id="2036687"/>
    <lineage>
        <taxon>Bacteria</taxon>
        <taxon>Pseudomonadati</taxon>
        <taxon>Pseudomonadota</taxon>
        <taxon>Gammaproteobacteria</taxon>
        <taxon>Alteromonadales</taxon>
        <taxon>Colwelliaceae</taxon>
        <taxon>Thalassotalea</taxon>
    </lineage>
</organism>
<reference evidence="2" key="1">
    <citation type="journal article" date="2019" name="Int. J. Syst. Evol. Microbiol.">
        <title>The Global Catalogue of Microorganisms (GCM) 10K type strain sequencing project: providing services to taxonomists for standard genome sequencing and annotation.</title>
        <authorList>
            <consortium name="The Broad Institute Genomics Platform"/>
            <consortium name="The Broad Institute Genome Sequencing Center for Infectious Disease"/>
            <person name="Wu L."/>
            <person name="Ma J."/>
        </authorList>
    </citation>
    <scope>NUCLEOTIDE SEQUENCE [LARGE SCALE GENOMIC DNA]</scope>
    <source>
        <strain evidence="2">CGMCC 1.15922</strain>
    </source>
</reference>
<accession>A0ABQ3J1H4</accession>
<gene>
    <name evidence="1" type="ORF">GCM10011501_29330</name>
</gene>
<evidence type="ECO:0000313" key="1">
    <source>
        <dbReference type="EMBL" id="GHE97952.1"/>
    </source>
</evidence>
<dbReference type="Proteomes" id="UP000626370">
    <property type="component" value="Unassembled WGS sequence"/>
</dbReference>
<protein>
    <submittedName>
        <fullName evidence="1">Uncharacterized protein</fullName>
    </submittedName>
</protein>
<comment type="caution">
    <text evidence="1">The sequence shown here is derived from an EMBL/GenBank/DDBJ whole genome shotgun (WGS) entry which is preliminary data.</text>
</comment>
<sequence length="212" mass="24616">MKELPLNPSLKDVNNYKKKLNWGEVPPIYHMAAISIGDLDSILTDGFDSGYKTIFNRNNWNLAYLNGHVDLAGEIHVERKPKISLRHVYSEQHYELHCYPVVHGERINRTMRDHEFCSFKFWQPESMRVLFRLSNLVSFIIFAFRNGDEADMALIKYAHQRVENLIEKLNESFEVIDVRGFSIVKFCQAINDSKSALEINQLLDDPNGALEN</sequence>
<dbReference type="RefSeq" id="WP_189379121.1">
    <property type="nucleotide sequence ID" value="NZ_BNAH01000013.1"/>
</dbReference>
<keyword evidence="2" id="KW-1185">Reference proteome</keyword>
<dbReference type="EMBL" id="BNAH01000013">
    <property type="protein sequence ID" value="GHE97952.1"/>
    <property type="molecule type" value="Genomic_DNA"/>
</dbReference>